<proteinExistence type="predicted"/>
<dbReference type="RefSeq" id="WP_369154663.1">
    <property type="nucleotide sequence ID" value="NZ_CP163429.1"/>
</dbReference>
<feature type="transmembrane region" description="Helical" evidence="1">
    <location>
        <begin position="33"/>
        <end position="55"/>
    </location>
</feature>
<feature type="transmembrane region" description="Helical" evidence="1">
    <location>
        <begin position="108"/>
        <end position="132"/>
    </location>
</feature>
<feature type="transmembrane region" description="Helical" evidence="1">
    <location>
        <begin position="179"/>
        <end position="197"/>
    </location>
</feature>
<evidence type="ECO:0000256" key="1">
    <source>
        <dbReference type="SAM" id="Phobius"/>
    </source>
</evidence>
<evidence type="ECO:0000313" key="2">
    <source>
        <dbReference type="EMBL" id="XDP92701.1"/>
    </source>
</evidence>
<dbReference type="GO" id="GO:0005886">
    <property type="term" value="C:plasma membrane"/>
    <property type="evidence" value="ECO:0007669"/>
    <property type="project" value="UniProtKB-SubCell"/>
</dbReference>
<feature type="transmembrane region" description="Helical" evidence="1">
    <location>
        <begin position="231"/>
        <end position="253"/>
    </location>
</feature>
<dbReference type="EMBL" id="CP163429">
    <property type="protein sequence ID" value="XDP92701.1"/>
    <property type="molecule type" value="Genomic_DNA"/>
</dbReference>
<name>A0AB39LGR0_9ACTN</name>
<sequence>MTTSTTMAAASPPGFREALAFEWTKFTGLRSTLWIPAATALMTVIGAVFVGATGSLQPDDTVLGGSLPLSVVALMTAGVVGALSVCGEYSSGTIATTLTAVPRRGRVLAAKAALVSVTLYAVGLASCTAAYLLGDAVIDGSHPQGDPLPARFGIAAVFALVGALGLAIGTFVRHRAGAVTTVIAVLLLSSLFGPLFGDLQRWIAGATPTAAPEKLTQTSDAAPDTVGSLGAWPSLALVAAHTVLALTGAVVVLRRRDA</sequence>
<protein>
    <submittedName>
        <fullName evidence="2">ABC transporter permease subunit</fullName>
    </submittedName>
</protein>
<keyword evidence="1" id="KW-0472">Membrane</keyword>
<feature type="transmembrane region" description="Helical" evidence="1">
    <location>
        <begin position="67"/>
        <end position="87"/>
    </location>
</feature>
<gene>
    <name evidence="2" type="ORF">AB5J57_03865</name>
</gene>
<dbReference type="PANTHER" id="PTHR37305">
    <property type="entry name" value="INTEGRAL MEMBRANE PROTEIN-RELATED"/>
    <property type="match status" value="1"/>
</dbReference>
<feature type="transmembrane region" description="Helical" evidence="1">
    <location>
        <begin position="152"/>
        <end position="172"/>
    </location>
</feature>
<organism evidence="2">
    <name type="scientific">Streptomyces sp. R02</name>
    <dbReference type="NCBI Taxonomy" id="3238623"/>
    <lineage>
        <taxon>Bacteria</taxon>
        <taxon>Bacillati</taxon>
        <taxon>Actinomycetota</taxon>
        <taxon>Actinomycetes</taxon>
        <taxon>Kitasatosporales</taxon>
        <taxon>Streptomycetaceae</taxon>
        <taxon>Streptomyces</taxon>
    </lineage>
</organism>
<reference evidence="2" key="1">
    <citation type="submission" date="2024-07" db="EMBL/GenBank/DDBJ databases">
        <authorList>
            <person name="Yu S.T."/>
        </authorList>
    </citation>
    <scope>NUCLEOTIDE SEQUENCE</scope>
    <source>
        <strain evidence="2">R02</strain>
    </source>
</reference>
<accession>A0AB39LGR0</accession>
<keyword evidence="1" id="KW-0812">Transmembrane</keyword>
<keyword evidence="1" id="KW-1133">Transmembrane helix</keyword>
<dbReference type="AlphaFoldDB" id="A0AB39LGR0"/>
<dbReference type="GO" id="GO:0140359">
    <property type="term" value="F:ABC-type transporter activity"/>
    <property type="evidence" value="ECO:0007669"/>
    <property type="project" value="InterPro"/>
</dbReference>
<dbReference type="PANTHER" id="PTHR37305:SF2">
    <property type="entry name" value="BACITRACIN TRANSPORT PERMEASE PROTEIN BCRB"/>
    <property type="match status" value="1"/>
</dbReference>